<evidence type="ECO:0000313" key="1">
    <source>
        <dbReference type="EMBL" id="PHV70007.1"/>
    </source>
</evidence>
<keyword evidence="2" id="KW-1185">Reference proteome</keyword>
<accession>A0AC61DBS2</accession>
<reference evidence="1" key="1">
    <citation type="submission" date="2017-10" db="EMBL/GenBank/DDBJ databases">
        <title>Genome sequence of cellulolytic Lachnospiraceae bacterium XHS1971 isolated from hotspring sediment.</title>
        <authorList>
            <person name="Vasudevan G."/>
            <person name="Joshi A.J."/>
            <person name="Hivarkar S."/>
            <person name="Lanjekar V.B."/>
            <person name="Dhakephalkar P.K."/>
            <person name="Dagar S."/>
        </authorList>
    </citation>
    <scope>NUCLEOTIDE SEQUENCE</scope>
    <source>
        <strain evidence="1">XHS1971</strain>
    </source>
</reference>
<protein>
    <submittedName>
        <fullName evidence="1">Glutaconyl-CoA decarboxylase subunit beta</fullName>
    </submittedName>
</protein>
<dbReference type="Proteomes" id="UP000224460">
    <property type="component" value="Unassembled WGS sequence"/>
</dbReference>
<organism evidence="1 2">
    <name type="scientific">Sporanaerobium hydrogeniformans</name>
    <dbReference type="NCBI Taxonomy" id="3072179"/>
    <lineage>
        <taxon>Bacteria</taxon>
        <taxon>Bacillati</taxon>
        <taxon>Bacillota</taxon>
        <taxon>Clostridia</taxon>
        <taxon>Lachnospirales</taxon>
        <taxon>Lachnospiraceae</taxon>
        <taxon>Sporanaerobium</taxon>
    </lineage>
</organism>
<name>A0AC61DBS2_9FIRM</name>
<comment type="caution">
    <text evidence="1">The sequence shown here is derived from an EMBL/GenBank/DDBJ whole genome shotgun (WGS) entry which is preliminary data.</text>
</comment>
<sequence length="378" mass="40079">MGFLIEGVMAVTWQQVLMWVIGGLLIYLAIGKNLEPALLLPIGFGAILVNIPFSGVLNQNLSSIGNVNGIIQWLFEVGIEAAEAMPLLLFIGIGAMIDFGPLLVNPKLILFGAAAQFGIFVVIVLATLLGFSFRDAASIGIIGAADGPTSILVSQVLKSNYVGTIAVVAYSYMALVPIVQPMAIKLVTTKKERQIRMTYNPKKISKLTRILFPIIVTLIAGLVAPASVALVGFLMFGNLIRESGVLKSLSETAQNEFANIITLLLGITIAATMKAEQIVNIQTLMIMALGLLAFVFDTVAGVLFAKLLNLFSKEKINPMIGAAGISAFPMSARVVQKMATAEDKQNYLLMQAIGANVSGQIASVIAGGVILSLVPTFI</sequence>
<gene>
    <name evidence="1" type="ORF">CS063_12740</name>
</gene>
<dbReference type="EMBL" id="PEDL01000015">
    <property type="protein sequence ID" value="PHV70007.1"/>
    <property type="molecule type" value="Genomic_DNA"/>
</dbReference>
<proteinExistence type="predicted"/>
<evidence type="ECO:0000313" key="2">
    <source>
        <dbReference type="Proteomes" id="UP000224460"/>
    </source>
</evidence>